<dbReference type="EC" id="2.7.11.1" evidence="1"/>
<organism evidence="11 12">
    <name type="scientific">Corynebacterium aquilae DSM 44791</name>
    <dbReference type="NCBI Taxonomy" id="1431546"/>
    <lineage>
        <taxon>Bacteria</taxon>
        <taxon>Bacillati</taxon>
        <taxon>Actinomycetota</taxon>
        <taxon>Actinomycetes</taxon>
        <taxon>Mycobacteriales</taxon>
        <taxon>Corynebacteriaceae</taxon>
        <taxon>Corynebacterium</taxon>
    </lineage>
</organism>
<protein>
    <recommendedName>
        <fullName evidence="1">non-specific serine/threonine protein kinase</fullName>
        <ecNumber evidence="1">2.7.11.1</ecNumber>
    </recommendedName>
</protein>
<name>A0A1L7CI45_9CORY</name>
<keyword evidence="2 11" id="KW-0723">Serine/threonine-protein kinase</keyword>
<feature type="domain" description="Protein kinase" evidence="10">
    <location>
        <begin position="121"/>
        <end position="402"/>
    </location>
</feature>
<dbReference type="Pfam" id="PF00069">
    <property type="entry name" value="Pkinase"/>
    <property type="match status" value="1"/>
</dbReference>
<evidence type="ECO:0000256" key="5">
    <source>
        <dbReference type="ARBA" id="ARBA00022777"/>
    </source>
</evidence>
<dbReference type="Proteomes" id="UP000185478">
    <property type="component" value="Chromosome"/>
</dbReference>
<evidence type="ECO:0000256" key="1">
    <source>
        <dbReference type="ARBA" id="ARBA00012513"/>
    </source>
</evidence>
<dbReference type="CDD" id="cd14014">
    <property type="entry name" value="STKc_PknB_like"/>
    <property type="match status" value="1"/>
</dbReference>
<dbReference type="Gene3D" id="3.30.200.20">
    <property type="entry name" value="Phosphorylase Kinase, domain 1"/>
    <property type="match status" value="1"/>
</dbReference>
<dbReference type="PANTHER" id="PTHR24363">
    <property type="entry name" value="SERINE/THREONINE PROTEIN KINASE"/>
    <property type="match status" value="1"/>
</dbReference>
<evidence type="ECO:0000256" key="7">
    <source>
        <dbReference type="ARBA" id="ARBA00047899"/>
    </source>
</evidence>
<dbReference type="GO" id="GO:0004674">
    <property type="term" value="F:protein serine/threonine kinase activity"/>
    <property type="evidence" value="ECO:0007669"/>
    <property type="project" value="UniProtKB-KW"/>
</dbReference>
<evidence type="ECO:0000256" key="3">
    <source>
        <dbReference type="ARBA" id="ARBA00022679"/>
    </source>
</evidence>
<keyword evidence="5 11" id="KW-0418">Kinase</keyword>
<dbReference type="SMART" id="SM00220">
    <property type="entry name" value="S_TKc"/>
    <property type="match status" value="1"/>
</dbReference>
<keyword evidence="3" id="KW-0808">Transferase</keyword>
<dbReference type="InterPro" id="IPR031636">
    <property type="entry name" value="PknG_TPR"/>
</dbReference>
<dbReference type="Gene3D" id="1.25.40.10">
    <property type="entry name" value="Tetratricopeptide repeat domain"/>
    <property type="match status" value="2"/>
</dbReference>
<evidence type="ECO:0000256" key="8">
    <source>
        <dbReference type="ARBA" id="ARBA00048679"/>
    </source>
</evidence>
<reference evidence="11 12" key="1">
    <citation type="submission" date="2014-08" db="EMBL/GenBank/DDBJ databases">
        <title>Complete genome sequence of Corynebacterium aquilae S-613T(T) (=DSM 44791(T)), isolated from the choana of a healthy golden eagle.</title>
        <authorList>
            <person name="Ruckert C."/>
            <person name="Albersmeier A."/>
            <person name="Winkler A."/>
            <person name="Kalinowski J."/>
        </authorList>
    </citation>
    <scope>NUCLEOTIDE SEQUENCE [LARGE SCALE GENOMIC DNA]</scope>
    <source>
        <strain evidence="11 12">S-613</strain>
    </source>
</reference>
<proteinExistence type="predicted"/>
<dbReference type="PANTHER" id="PTHR24363:SF0">
    <property type="entry name" value="SERINE_THREONINE KINASE LIKE DOMAIN CONTAINING 1"/>
    <property type="match status" value="1"/>
</dbReference>
<dbReference type="EMBL" id="CP009245">
    <property type="protein sequence ID" value="APT85530.1"/>
    <property type="molecule type" value="Genomic_DNA"/>
</dbReference>
<dbReference type="FunFam" id="1.10.510.10:FF:000306">
    <property type="entry name" value="Serine/threonine protein kinase"/>
    <property type="match status" value="1"/>
</dbReference>
<keyword evidence="4" id="KW-0547">Nucleotide-binding</keyword>
<dbReference type="InterPro" id="IPR011990">
    <property type="entry name" value="TPR-like_helical_dom_sf"/>
</dbReference>
<dbReference type="KEGG" id="caqu:CAQU_11270"/>
<sequence>MATSASLNAPGTTGVPFDPFADDDDEPEMDLAELDALLGGLNQVAPTPHDPGANSRKQALSTFRERRTTLREGRMVADGMVELPFQQLRDPEDSLMDPAAEIARGIAAPQLSPGDLVAGQYEIKGVLAHGGMGWVYLATDLNVSGRWVVLKGMIADAKQHDRAGAEAEREFLADITHPNIVKIFNFIDDPRVDGGFIVMEYVGGPSLLTRQRQLTGGVLDIDIAIGYMLEILPALEYLHSRGVVYNDLKPDNIIVTEDQVKLIDLGAVTGIGAFGYIFGTKGFQAPEVATDGPSIASDIYTIGRTLAALTLDLEVVDGVFAPGIPSPSDSPLLRRNLAFYRLLLRATHEDPAKRFGSVRELSAQLYGVLREILAIRDGKQFPAQHSLFSPQRTTFGTKHVVFRTDQLIDGIERQVQITANEVVSALPVPLIDQEDVGAPMLTGSSYTEPQEALENMRAAMASEEYSSSAELPLGVVRALLDLGFVDEARTWLESLKPRLGQDWRHQWYSGVTALLLDDFEHAQENFSRVLAIVPGESAPKLALAATDELILQQRGLGQQALLTPEVTAALGGIGDSLAEVPRDMMDELDSTWSHTTTSSKSLRFHSMRLYALVWATNPTTVSSAFGLARQLLAENHVELAVDALDRVPQASRHQRMAKLTTILHLVSGEPQALSESRIRRAARRLEEIPTNEPRLLQIKIAVVAAGVNWLRAHDLDAAASRADLFDVPFTQRGLRRALAGSLRLLARNAPFARHRYALVDMANSVRPTTWF</sequence>
<evidence type="ECO:0000256" key="4">
    <source>
        <dbReference type="ARBA" id="ARBA00022741"/>
    </source>
</evidence>
<evidence type="ECO:0000256" key="9">
    <source>
        <dbReference type="SAM" id="MobiDB-lite"/>
    </source>
</evidence>
<dbReference type="PROSITE" id="PS50011">
    <property type="entry name" value="PROTEIN_KINASE_DOM"/>
    <property type="match status" value="1"/>
</dbReference>
<dbReference type="InterPro" id="IPR011009">
    <property type="entry name" value="Kinase-like_dom_sf"/>
</dbReference>
<feature type="region of interest" description="Disordered" evidence="9">
    <location>
        <begin position="1"/>
        <end position="26"/>
    </location>
</feature>
<evidence type="ECO:0000313" key="11">
    <source>
        <dbReference type="EMBL" id="APT85530.1"/>
    </source>
</evidence>
<gene>
    <name evidence="11" type="ORF">CAQU_11270</name>
</gene>
<dbReference type="SUPFAM" id="SSF56112">
    <property type="entry name" value="Protein kinase-like (PK-like)"/>
    <property type="match status" value="1"/>
</dbReference>
<evidence type="ECO:0000256" key="6">
    <source>
        <dbReference type="ARBA" id="ARBA00022840"/>
    </source>
</evidence>
<accession>A0A1L7CI45</accession>
<comment type="catalytic activity">
    <reaction evidence="7">
        <text>L-threonyl-[protein] + ATP = O-phospho-L-threonyl-[protein] + ADP + H(+)</text>
        <dbReference type="Rhea" id="RHEA:46608"/>
        <dbReference type="Rhea" id="RHEA-COMP:11060"/>
        <dbReference type="Rhea" id="RHEA-COMP:11605"/>
        <dbReference type="ChEBI" id="CHEBI:15378"/>
        <dbReference type="ChEBI" id="CHEBI:30013"/>
        <dbReference type="ChEBI" id="CHEBI:30616"/>
        <dbReference type="ChEBI" id="CHEBI:61977"/>
        <dbReference type="ChEBI" id="CHEBI:456216"/>
        <dbReference type="EC" id="2.7.11.1"/>
    </reaction>
</comment>
<dbReference type="Pfam" id="PF16918">
    <property type="entry name" value="PknG_TPR"/>
    <property type="match status" value="1"/>
</dbReference>
<dbReference type="Gene3D" id="1.10.510.10">
    <property type="entry name" value="Transferase(Phosphotransferase) domain 1"/>
    <property type="match status" value="1"/>
</dbReference>
<dbReference type="InterPro" id="IPR000719">
    <property type="entry name" value="Prot_kinase_dom"/>
</dbReference>
<dbReference type="PROSITE" id="PS00108">
    <property type="entry name" value="PROTEIN_KINASE_ST"/>
    <property type="match status" value="1"/>
</dbReference>
<dbReference type="InterPro" id="IPR008271">
    <property type="entry name" value="Ser/Thr_kinase_AS"/>
</dbReference>
<feature type="compositionally biased region" description="Polar residues" evidence="9">
    <location>
        <begin position="1"/>
        <end position="11"/>
    </location>
</feature>
<dbReference type="AlphaFoldDB" id="A0A1L7CI45"/>
<dbReference type="STRING" id="1431546.CAQU_11270"/>
<keyword evidence="12" id="KW-1185">Reference proteome</keyword>
<keyword evidence="6" id="KW-0067">ATP-binding</keyword>
<dbReference type="GO" id="GO:0005524">
    <property type="term" value="F:ATP binding"/>
    <property type="evidence" value="ECO:0007669"/>
    <property type="project" value="UniProtKB-KW"/>
</dbReference>
<comment type="catalytic activity">
    <reaction evidence="8">
        <text>L-seryl-[protein] + ATP = O-phospho-L-seryl-[protein] + ADP + H(+)</text>
        <dbReference type="Rhea" id="RHEA:17989"/>
        <dbReference type="Rhea" id="RHEA-COMP:9863"/>
        <dbReference type="Rhea" id="RHEA-COMP:11604"/>
        <dbReference type="ChEBI" id="CHEBI:15378"/>
        <dbReference type="ChEBI" id="CHEBI:29999"/>
        <dbReference type="ChEBI" id="CHEBI:30616"/>
        <dbReference type="ChEBI" id="CHEBI:83421"/>
        <dbReference type="ChEBI" id="CHEBI:456216"/>
        <dbReference type="EC" id="2.7.11.1"/>
    </reaction>
</comment>
<evidence type="ECO:0000259" key="10">
    <source>
        <dbReference type="PROSITE" id="PS50011"/>
    </source>
</evidence>
<evidence type="ECO:0000256" key="2">
    <source>
        <dbReference type="ARBA" id="ARBA00022527"/>
    </source>
</evidence>
<evidence type="ECO:0000313" key="12">
    <source>
        <dbReference type="Proteomes" id="UP000185478"/>
    </source>
</evidence>